<gene>
    <name evidence="2" type="ORF">PROQFM164_S04g000669</name>
</gene>
<feature type="region of interest" description="Disordered" evidence="1">
    <location>
        <begin position="185"/>
        <end position="364"/>
    </location>
</feature>
<dbReference type="OMA" id="SWVNIFR"/>
<feature type="compositionally biased region" description="Polar residues" evidence="1">
    <location>
        <begin position="195"/>
        <end position="206"/>
    </location>
</feature>
<sequence length="559" mass="62980">MNTGPNHPIKWGTCREGVLSQLQRFESLPQDGLKLMESYQAVLDNDETFTQYFSDKPLESYTIETRLRETLGIRPPRQNNPSISWVNIFRHGSFEKQSDGSYYCYDEGKLVEIDKSLHKCILLNRCFLPTNSYLWPSPADAEREAEVTLAIEADILDEIDKKIKYVEKLKRLQLALKKRRNKLQGIRVPVKRSRTPQTPVQYPTPNESRRPTVSVETRDARARSSSESSGISSGSDIPFAVSGDNSRPLSYDRDDAAGSSGQEHSNLIDLAEGNQNPHDNKMGVSVARRRSNRNPEVAPIQHDKQKSKQSQGDESPKHQLDDTQKSKQSQGDESPKHQLDDNEDLVQPPPKKQKFETEPLPTDIVQTDIIPTDIVPTDIVPTDIETIDLSEELPMWKGKVDTPTKPQPKSSTGKRIGQKRTRNNFTDYEKKHAPAWFKSQIDAGRLPADVEKAYAEKFGVFHRFLTVKLWVDRMEERASRAQPPSKIVVLKPIRKFPTSRAMSPAAVSSTSFPPAPPYVSPYPLFRPNGLPGSSVAYQLDWPSKLAGLPSTKSGLPNVY</sequence>
<keyword evidence="3" id="KW-1185">Reference proteome</keyword>
<feature type="region of interest" description="Disordered" evidence="1">
    <location>
        <begin position="397"/>
        <end position="422"/>
    </location>
</feature>
<feature type="compositionally biased region" description="Low complexity" evidence="1">
    <location>
        <begin position="225"/>
        <end position="237"/>
    </location>
</feature>
<dbReference type="EMBL" id="HG792018">
    <property type="protein sequence ID" value="CDM35788.1"/>
    <property type="molecule type" value="Genomic_DNA"/>
</dbReference>
<reference evidence="2" key="1">
    <citation type="journal article" date="2014" name="Nat. Commun.">
        <title>Multiple recent horizontal transfers of a large genomic region in cheese making fungi.</title>
        <authorList>
            <person name="Cheeseman K."/>
            <person name="Ropars J."/>
            <person name="Renault P."/>
            <person name="Dupont J."/>
            <person name="Gouzy J."/>
            <person name="Branca A."/>
            <person name="Abraham A.L."/>
            <person name="Ceppi M."/>
            <person name="Conseiller E."/>
            <person name="Debuchy R."/>
            <person name="Malagnac F."/>
            <person name="Goarin A."/>
            <person name="Silar P."/>
            <person name="Lacoste S."/>
            <person name="Sallet E."/>
            <person name="Bensimon A."/>
            <person name="Giraud T."/>
            <person name="Brygoo Y."/>
        </authorList>
    </citation>
    <scope>NUCLEOTIDE SEQUENCE [LARGE SCALE GENOMIC DNA]</scope>
    <source>
        <strain evidence="2">FM164</strain>
    </source>
</reference>
<protein>
    <submittedName>
        <fullName evidence="2">Uncharacterized protein</fullName>
    </submittedName>
</protein>
<accession>W6QG66</accession>
<evidence type="ECO:0000313" key="2">
    <source>
        <dbReference type="EMBL" id="CDM35788.1"/>
    </source>
</evidence>
<name>W6QG66_PENRF</name>
<feature type="compositionally biased region" description="Basic and acidic residues" evidence="1">
    <location>
        <begin position="314"/>
        <end position="325"/>
    </location>
</feature>
<organism evidence="2 3">
    <name type="scientific">Penicillium roqueforti (strain FM164)</name>
    <dbReference type="NCBI Taxonomy" id="1365484"/>
    <lineage>
        <taxon>Eukaryota</taxon>
        <taxon>Fungi</taxon>
        <taxon>Dikarya</taxon>
        <taxon>Ascomycota</taxon>
        <taxon>Pezizomycotina</taxon>
        <taxon>Eurotiomycetes</taxon>
        <taxon>Eurotiomycetidae</taxon>
        <taxon>Eurotiales</taxon>
        <taxon>Aspergillaceae</taxon>
        <taxon>Penicillium</taxon>
    </lineage>
</organism>
<dbReference type="OrthoDB" id="4359443at2759"/>
<dbReference type="AlphaFoldDB" id="W6QG66"/>
<evidence type="ECO:0000256" key="1">
    <source>
        <dbReference type="SAM" id="MobiDB-lite"/>
    </source>
</evidence>
<evidence type="ECO:0000313" key="3">
    <source>
        <dbReference type="Proteomes" id="UP000030686"/>
    </source>
</evidence>
<proteinExistence type="predicted"/>
<dbReference type="Proteomes" id="UP000030686">
    <property type="component" value="Unassembled WGS sequence"/>
</dbReference>